<dbReference type="Pfam" id="PF13424">
    <property type="entry name" value="TPR_12"/>
    <property type="match status" value="5"/>
</dbReference>
<gene>
    <name evidence="7" type="ORF">NG792_01600</name>
</gene>
<dbReference type="SUPFAM" id="SSF52540">
    <property type="entry name" value="P-loop containing nucleoside triphosphate hydrolases"/>
    <property type="match status" value="1"/>
</dbReference>
<protein>
    <submittedName>
        <fullName evidence="7">Tetratricopeptide repeat protein</fullName>
    </submittedName>
</protein>
<evidence type="ECO:0000256" key="3">
    <source>
        <dbReference type="PROSITE-ProRule" id="PRU00339"/>
    </source>
</evidence>
<evidence type="ECO:0000259" key="5">
    <source>
        <dbReference type="Pfam" id="PF13401"/>
    </source>
</evidence>
<feature type="domain" description="ORC1/DEAH AAA+ ATPase" evidence="5">
    <location>
        <begin position="204"/>
        <end position="310"/>
    </location>
</feature>
<accession>A0ABT2N550</accession>
<keyword evidence="1" id="KW-0677">Repeat</keyword>
<evidence type="ECO:0000256" key="1">
    <source>
        <dbReference type="ARBA" id="ARBA00022737"/>
    </source>
</evidence>
<dbReference type="Pfam" id="PF19959">
    <property type="entry name" value="EAD4"/>
    <property type="match status" value="1"/>
</dbReference>
<dbReference type="PANTHER" id="PTHR45641:SF19">
    <property type="entry name" value="NEPHROCYSTIN-3"/>
    <property type="match status" value="1"/>
</dbReference>
<evidence type="ECO:0000313" key="7">
    <source>
        <dbReference type="EMBL" id="MCT7976416.1"/>
    </source>
</evidence>
<dbReference type="SMART" id="SM00028">
    <property type="entry name" value="TPR"/>
    <property type="match status" value="10"/>
</dbReference>
<comment type="caution">
    <text evidence="7">The sequence shown here is derived from an EMBL/GenBank/DDBJ whole genome shotgun (WGS) entry which is preliminary data.</text>
</comment>
<dbReference type="Pfam" id="PF13401">
    <property type="entry name" value="AAA_22"/>
    <property type="match status" value="1"/>
</dbReference>
<feature type="repeat" description="TPR" evidence="3">
    <location>
        <begin position="748"/>
        <end position="781"/>
    </location>
</feature>
<dbReference type="Gene3D" id="1.25.40.10">
    <property type="entry name" value="Tetratricopeptide repeat domain"/>
    <property type="match status" value="3"/>
</dbReference>
<feature type="repeat" description="TPR" evidence="3">
    <location>
        <begin position="708"/>
        <end position="741"/>
    </location>
</feature>
<reference evidence="7 8" key="1">
    <citation type="journal article" date="2022" name="Front. Microbiol.">
        <title>High genomic differentiation and limited gene flow indicate recent cryptic speciation within the genus Laspinema (cyanobacteria).</title>
        <authorList>
            <person name="Stanojkovic A."/>
            <person name="Skoupy S."/>
            <person name="Skaloud P."/>
            <person name="Dvorak P."/>
        </authorList>
    </citation>
    <scope>NUCLEOTIDE SEQUENCE [LARGE SCALE GENOMIC DNA]</scope>
    <source>
        <strain evidence="7 8">D3b</strain>
    </source>
</reference>
<evidence type="ECO:0000256" key="2">
    <source>
        <dbReference type="ARBA" id="ARBA00022803"/>
    </source>
</evidence>
<feature type="repeat" description="TPR" evidence="3">
    <location>
        <begin position="788"/>
        <end position="821"/>
    </location>
</feature>
<dbReference type="InterPro" id="IPR045434">
    <property type="entry name" value="EAD4"/>
</dbReference>
<organism evidence="7 8">
    <name type="scientific">Laspinema olomoucense D3b</name>
    <dbReference type="NCBI Taxonomy" id="2953688"/>
    <lineage>
        <taxon>Bacteria</taxon>
        <taxon>Bacillati</taxon>
        <taxon>Cyanobacteriota</taxon>
        <taxon>Cyanophyceae</taxon>
        <taxon>Oscillatoriophycideae</taxon>
        <taxon>Oscillatoriales</taxon>
        <taxon>Laspinemataceae</taxon>
        <taxon>Laspinema</taxon>
        <taxon>Laspinema olomoucense</taxon>
    </lineage>
</organism>
<feature type="domain" description="Effector-associated" evidence="6">
    <location>
        <begin position="7"/>
        <end position="132"/>
    </location>
</feature>
<dbReference type="RefSeq" id="WP_261234267.1">
    <property type="nucleotide sequence ID" value="NZ_JAMXFA010000002.1"/>
</dbReference>
<feature type="repeat" description="TPR" evidence="3">
    <location>
        <begin position="628"/>
        <end position="661"/>
    </location>
</feature>
<dbReference type="Gene3D" id="3.40.50.300">
    <property type="entry name" value="P-loop containing nucleotide triphosphate hydrolases"/>
    <property type="match status" value="1"/>
</dbReference>
<feature type="repeat" description="TPR" evidence="3">
    <location>
        <begin position="828"/>
        <end position="861"/>
    </location>
</feature>
<dbReference type="Proteomes" id="UP001525961">
    <property type="component" value="Unassembled WGS sequence"/>
</dbReference>
<dbReference type="InterPro" id="IPR011990">
    <property type="entry name" value="TPR-like_helical_dom_sf"/>
</dbReference>
<keyword evidence="8" id="KW-1185">Reference proteome</keyword>
<dbReference type="InterPro" id="IPR036388">
    <property type="entry name" value="WH-like_DNA-bd_sf"/>
</dbReference>
<dbReference type="EMBL" id="JAMXFA010000002">
    <property type="protein sequence ID" value="MCT7976416.1"/>
    <property type="molecule type" value="Genomic_DNA"/>
</dbReference>
<dbReference type="SUPFAM" id="SSF48452">
    <property type="entry name" value="TPR-like"/>
    <property type="match status" value="3"/>
</dbReference>
<evidence type="ECO:0000313" key="8">
    <source>
        <dbReference type="Proteomes" id="UP001525961"/>
    </source>
</evidence>
<sequence length="1038" mass="118465">MAKKAHGNTPKIRVQLLVEALLDYELNNSDRINNLSVSWDKNDETLLIVNTTLQALRYLVRDKTEFKPSPKTSETQLKKIIGELLSYYLKDFLGILHDNRATIKGSEDWVFTLKLWSQDKEKNLQPLEELWYEKQSPQSRDSQSGSVPPVVETNQDTTPPPPPQSKGIQTVGLETIAEIPVWVGRDALLQELKTKLLAPETPPKVLTIIGQGGIGKTSLAVKLLETLGVQLQPPTLTATCPYQKALYLKTYQGTSFDAVAEFLLRGLDIETPEPLKTAGEKITQILEGLTKQRSVVVLDNLEDILHPAHHPDCGKALSPEWGELLHAFAYRNHCSTLILTSREFPVDLTDTRARNPKPDPKLVEVLPLSGVEDTDGVEILRQRGSEDSEEDCRWIAERVKGNAFILTQLAAIGAESPGYLRKHPELVTEEAEPILQAQLGRQSQAGLDLLRRMCVLRVGIDIQGLTFLRLYTDDREKNKRFEMAALLEEPAELTKAEVKDTQEIVMRLVNSSLVQRRYDKEQCEWYYDLHRLMVEYLQGQYQAELPQLMQRVYKFYCTGKTVENPKTLQDLRPLLEAQYFAFMLGIYNEASSLLMGQIEDYLTPWGYGNLLKDLYEQILPHVDEGTRPYYLSRIGLRYRDWGNWDEAEEYYQNALTIAQKQKNKSLIAGLQASLGYIQQDRGNWDEAERLFRQYLEVKTQLRERKGMATSWRLLGSIERLRGNWDEAERLFRQSLQLSTELGDRSGIASSWASLGYIEGKRGNWDEAEHLFRQSLAIDTELGDLSSMASSWASLGSIERLRGNWDEAERLYRQSLKVKTQLGDRQGMASCWGLLGYLERNRGNWDEAKRLFRQSLELSTELGDRSGMATSWGQLGDIQQLQGNCDEAERLYQQSLQLRTELGDKSGMATSWGVLGDIQRNRGNWDQAERLYQQSLALRTELGDRSGMAATWGCLGENELVKGNLDAAEKYLTEALVQMEELGMTLHIAEANFDIAQLWRKRGNEEIAQQHYQKSYQIYQQLGAAKDLERIEREWNQEV</sequence>
<dbReference type="InterPro" id="IPR049945">
    <property type="entry name" value="AAA_22"/>
</dbReference>
<dbReference type="Gene3D" id="1.10.10.10">
    <property type="entry name" value="Winged helix-like DNA-binding domain superfamily/Winged helix DNA-binding domain"/>
    <property type="match status" value="1"/>
</dbReference>
<evidence type="ECO:0000256" key="4">
    <source>
        <dbReference type="SAM" id="MobiDB-lite"/>
    </source>
</evidence>
<feature type="repeat" description="TPR" evidence="3">
    <location>
        <begin position="908"/>
        <end position="941"/>
    </location>
</feature>
<proteinExistence type="predicted"/>
<evidence type="ECO:0000259" key="6">
    <source>
        <dbReference type="Pfam" id="PF19959"/>
    </source>
</evidence>
<dbReference type="InterPro" id="IPR027417">
    <property type="entry name" value="P-loop_NTPase"/>
</dbReference>
<dbReference type="PANTHER" id="PTHR45641">
    <property type="entry name" value="TETRATRICOPEPTIDE REPEAT PROTEIN (AFU_ORTHOLOGUE AFUA_6G03870)"/>
    <property type="match status" value="1"/>
</dbReference>
<dbReference type="InterPro" id="IPR019734">
    <property type="entry name" value="TPR_rpt"/>
</dbReference>
<feature type="compositionally biased region" description="Polar residues" evidence="4">
    <location>
        <begin position="135"/>
        <end position="156"/>
    </location>
</feature>
<name>A0ABT2N550_9CYAN</name>
<keyword evidence="2 3" id="KW-0802">TPR repeat</keyword>
<dbReference type="PROSITE" id="PS50005">
    <property type="entry name" value="TPR"/>
    <property type="match status" value="6"/>
</dbReference>
<feature type="region of interest" description="Disordered" evidence="4">
    <location>
        <begin position="134"/>
        <end position="168"/>
    </location>
</feature>